<feature type="region of interest" description="Disordered" evidence="1">
    <location>
        <begin position="53"/>
        <end position="158"/>
    </location>
</feature>
<accession>A0A1A9A5N0</accession>
<keyword evidence="4" id="KW-1185">Reference proteome</keyword>
<dbReference type="Proteomes" id="UP000078555">
    <property type="component" value="Unassembled WGS sequence"/>
</dbReference>
<keyword evidence="2" id="KW-0472">Membrane</keyword>
<keyword evidence="2" id="KW-1133">Transmembrane helix</keyword>
<organism evidence="3 4">
    <name type="scientific">Plasmodium ovale wallikeri</name>
    <dbReference type="NCBI Taxonomy" id="864142"/>
    <lineage>
        <taxon>Eukaryota</taxon>
        <taxon>Sar</taxon>
        <taxon>Alveolata</taxon>
        <taxon>Apicomplexa</taxon>
        <taxon>Aconoidasida</taxon>
        <taxon>Haemosporida</taxon>
        <taxon>Plasmodiidae</taxon>
        <taxon>Plasmodium</taxon>
        <taxon>Plasmodium (Plasmodium)</taxon>
    </lineage>
</organism>
<sequence>MFRRQGHRLHHRAPGLPARPLPEWQVPVLRRLALQGVAQRRHRARLQAQAVRRLGRAHGPQDPHAPVRGRPPSRAVQGQDQRHAAPQPDPHAAQHHRPGQREPEPLPGRLRRARKRAAGDRTPGRAGQRRQERQRDVEQREPGDQPSAEVRRPRRPKGCYNKNYIDMLKMKASSIQRINNILSSGIAILGFSLILVFLYRFSPLGSFLRGCTKKKAEVNENIDEEVISELYDDSENERSYISYHTVSH</sequence>
<evidence type="ECO:0000256" key="2">
    <source>
        <dbReference type="SAM" id="Phobius"/>
    </source>
</evidence>
<reference evidence="4" key="1">
    <citation type="submission" date="2016-05" db="EMBL/GenBank/DDBJ databases">
        <authorList>
            <person name="Naeem Raeece"/>
        </authorList>
    </citation>
    <scope>NUCLEOTIDE SEQUENCE [LARGE SCALE GENOMIC DNA]</scope>
</reference>
<name>A0A1A9A5N0_PLAOA</name>
<evidence type="ECO:0000256" key="1">
    <source>
        <dbReference type="SAM" id="MobiDB-lite"/>
    </source>
</evidence>
<feature type="compositionally biased region" description="Basic and acidic residues" evidence="1">
    <location>
        <begin position="117"/>
        <end position="143"/>
    </location>
</feature>
<dbReference type="AlphaFoldDB" id="A0A1A9A5N0"/>
<feature type="transmembrane region" description="Helical" evidence="2">
    <location>
        <begin position="178"/>
        <end position="199"/>
    </location>
</feature>
<evidence type="ECO:0000313" key="3">
    <source>
        <dbReference type="EMBL" id="SBT51499.1"/>
    </source>
</evidence>
<proteinExistence type="predicted"/>
<dbReference type="InterPro" id="IPR008780">
    <property type="entry name" value="Plasmodium_Vir"/>
</dbReference>
<dbReference type="EMBL" id="FLRD01000219">
    <property type="protein sequence ID" value="SBT51499.1"/>
    <property type="molecule type" value="Genomic_DNA"/>
</dbReference>
<dbReference type="Pfam" id="PF05795">
    <property type="entry name" value="Plasmodium_Vir"/>
    <property type="match status" value="1"/>
</dbReference>
<feature type="compositionally biased region" description="Basic residues" evidence="1">
    <location>
        <begin position="1"/>
        <end position="13"/>
    </location>
</feature>
<gene>
    <name evidence="3" type="ORF">POVWA1_062650</name>
</gene>
<feature type="region of interest" description="Disordered" evidence="1">
    <location>
        <begin position="1"/>
        <end position="20"/>
    </location>
</feature>
<protein>
    <submittedName>
        <fullName evidence="3">PIR Superfamily Protein</fullName>
    </submittedName>
</protein>
<keyword evidence="2" id="KW-0812">Transmembrane</keyword>
<evidence type="ECO:0000313" key="4">
    <source>
        <dbReference type="Proteomes" id="UP000078555"/>
    </source>
</evidence>